<evidence type="ECO:0000256" key="8">
    <source>
        <dbReference type="SAM" id="SignalP"/>
    </source>
</evidence>
<accession>A0ABQ0GQ48</accession>
<keyword evidence="6" id="KW-0325">Glycoprotein</keyword>
<keyword evidence="5" id="KW-0472">Membrane</keyword>
<keyword evidence="7" id="KW-0449">Lipoprotein</keyword>
<dbReference type="GeneID" id="98180793"/>
<dbReference type="EMBL" id="BAAFSV010000006">
    <property type="protein sequence ID" value="GAB1319841.1"/>
    <property type="molecule type" value="Genomic_DNA"/>
</dbReference>
<evidence type="ECO:0000256" key="6">
    <source>
        <dbReference type="ARBA" id="ARBA00023180"/>
    </source>
</evidence>
<evidence type="ECO:0000313" key="11">
    <source>
        <dbReference type="Proteomes" id="UP001628179"/>
    </source>
</evidence>
<dbReference type="Proteomes" id="UP001628179">
    <property type="component" value="Unassembled WGS sequence"/>
</dbReference>
<comment type="subcellular location">
    <subcellularLocation>
        <location evidence="1">Cell membrane</location>
        <topology evidence="1">Lipid-anchor</topology>
        <topology evidence="1">GPI-anchor</topology>
    </subcellularLocation>
</comment>
<keyword evidence="11" id="KW-1185">Reference proteome</keyword>
<dbReference type="PANTHER" id="PTHR34992">
    <property type="entry name" value="HYPHAL ANASTAMOSIS-7 PROTEIN"/>
    <property type="match status" value="1"/>
</dbReference>
<gene>
    <name evidence="10" type="ORF">MFIFM68171_10051</name>
</gene>
<evidence type="ECO:0000256" key="1">
    <source>
        <dbReference type="ARBA" id="ARBA00004609"/>
    </source>
</evidence>
<comment type="caution">
    <text evidence="10">The sequence shown here is derived from an EMBL/GenBank/DDBJ whole genome shotgun (WGS) entry which is preliminary data.</text>
</comment>
<proteinExistence type="predicted"/>
<reference evidence="10 11" key="1">
    <citation type="submission" date="2024-09" db="EMBL/GenBank/DDBJ databases">
        <title>Itraconazole resistance in Madurella fahalii resulting from another homologue of gene encoding cytochrome P450 14-alpha sterol demethylase (CYP51).</title>
        <authorList>
            <person name="Yoshioka I."/>
            <person name="Fahal A.H."/>
            <person name="Kaneko S."/>
            <person name="Yaguchi T."/>
        </authorList>
    </citation>
    <scope>NUCLEOTIDE SEQUENCE [LARGE SCALE GENOMIC DNA]</scope>
    <source>
        <strain evidence="10 11">IFM 68171</strain>
    </source>
</reference>
<protein>
    <submittedName>
        <fullName evidence="10">Copper acquisition factor BIM1-like domain-containing protein</fullName>
    </submittedName>
</protein>
<evidence type="ECO:0000256" key="3">
    <source>
        <dbReference type="ARBA" id="ARBA00022622"/>
    </source>
</evidence>
<dbReference type="RefSeq" id="XP_070921571.1">
    <property type="nucleotide sequence ID" value="XM_071065470.1"/>
</dbReference>
<evidence type="ECO:0000256" key="2">
    <source>
        <dbReference type="ARBA" id="ARBA00022475"/>
    </source>
</evidence>
<feature type="signal peptide" evidence="8">
    <location>
        <begin position="1"/>
        <end position="20"/>
    </location>
</feature>
<keyword evidence="3" id="KW-0336">GPI-anchor</keyword>
<organism evidence="10 11">
    <name type="scientific">Madurella fahalii</name>
    <dbReference type="NCBI Taxonomy" id="1157608"/>
    <lineage>
        <taxon>Eukaryota</taxon>
        <taxon>Fungi</taxon>
        <taxon>Dikarya</taxon>
        <taxon>Ascomycota</taxon>
        <taxon>Pezizomycotina</taxon>
        <taxon>Sordariomycetes</taxon>
        <taxon>Sordariomycetidae</taxon>
        <taxon>Sordariales</taxon>
        <taxon>Sordariales incertae sedis</taxon>
        <taxon>Madurella</taxon>
    </lineage>
</organism>
<dbReference type="CDD" id="cd21176">
    <property type="entry name" value="LPMO_auxiliary-like"/>
    <property type="match status" value="1"/>
</dbReference>
<sequence>MSPKQSLLTAAVFFLSAANAHFELVRPPPLEGDTMNDALQVNAPCGGSLPDLSQDITSNFNVNGDSVAVILGHAQATWLIRATLDSGAAGNWTQLFPIVTQSGRGEFCEPAVPAPGEWVGRKGIISIVCKAPDGLLYQCAAVNFVSGSNTSAGADSCRNGSAVSISLDNDPALASLVNNPATTDSPPPDSLAASILTSGRPTGSLVVMAFMLVGGAALL</sequence>
<evidence type="ECO:0000256" key="7">
    <source>
        <dbReference type="ARBA" id="ARBA00023288"/>
    </source>
</evidence>
<dbReference type="InterPro" id="IPR046530">
    <property type="entry name" value="BIM1-like_dom"/>
</dbReference>
<dbReference type="InterPro" id="IPR046936">
    <property type="entry name" value="BIM1-like"/>
</dbReference>
<feature type="chain" id="PRO_5047087603" evidence="8">
    <location>
        <begin position="21"/>
        <end position="219"/>
    </location>
</feature>
<dbReference type="Pfam" id="PF20238">
    <property type="entry name" value="BIM1-like_dom"/>
    <property type="match status" value="1"/>
</dbReference>
<evidence type="ECO:0000256" key="4">
    <source>
        <dbReference type="ARBA" id="ARBA00022729"/>
    </source>
</evidence>
<evidence type="ECO:0000313" key="10">
    <source>
        <dbReference type="EMBL" id="GAB1319841.1"/>
    </source>
</evidence>
<dbReference type="PANTHER" id="PTHR34992:SF1">
    <property type="entry name" value="COPPER ACQUISITION FACTOR BIM1-LIKE DOMAIN-CONTAINING PROTEIN"/>
    <property type="match status" value="1"/>
</dbReference>
<evidence type="ECO:0000256" key="5">
    <source>
        <dbReference type="ARBA" id="ARBA00023136"/>
    </source>
</evidence>
<evidence type="ECO:0000259" key="9">
    <source>
        <dbReference type="Pfam" id="PF20238"/>
    </source>
</evidence>
<name>A0ABQ0GQ48_9PEZI</name>
<keyword evidence="4 8" id="KW-0732">Signal</keyword>
<keyword evidence="2" id="KW-1003">Cell membrane</keyword>
<feature type="domain" description="Copper acquisition factor BIM1-like" evidence="9">
    <location>
        <begin position="19"/>
        <end position="161"/>
    </location>
</feature>